<name>A0A814YWE0_9BILA</name>
<sequence length="249" mass="26975">MGKLDEKVALITGGSSGIGLSIAQHFVAEGAYVFITGRRQKLLDQTVELIGKNVTVIQADAGNLDDIDKVYTIIKKEKGHLDILVTNAGVCEIEPLEVITERSFDNLFSINVKGVLFAVQKALSIFNDGGSIIITGSIASFKGYEGMSVYCASKAALRSFARCWAVELKNRKIRINVLSPGEIHTQLEMSLFKTEEERNKFIEAVVAMTPMGRRGEPEEVAKAAVFLASNDSSFITGIELCVDGGIAQI</sequence>
<evidence type="ECO:0000313" key="4">
    <source>
        <dbReference type="EMBL" id="CAF1684636.1"/>
    </source>
</evidence>
<protein>
    <recommendedName>
        <fullName evidence="2">Ketoreductase domain-containing protein</fullName>
    </recommendedName>
</protein>
<evidence type="ECO:0000259" key="2">
    <source>
        <dbReference type="SMART" id="SM00822"/>
    </source>
</evidence>
<dbReference type="GO" id="GO:0016491">
    <property type="term" value="F:oxidoreductase activity"/>
    <property type="evidence" value="ECO:0007669"/>
    <property type="project" value="UniProtKB-KW"/>
</dbReference>
<dbReference type="PANTHER" id="PTHR43975:SF2">
    <property type="entry name" value="EG:BACR7A4.14 PROTEIN-RELATED"/>
    <property type="match status" value="1"/>
</dbReference>
<accession>A0A814YWE0</accession>
<gene>
    <name evidence="7" type="ORF">BYL167_LOCUS26956</name>
    <name evidence="3" type="ORF">CJN711_LOCUS13718</name>
    <name evidence="4" type="ORF">KQP761_LOCUS38023</name>
    <name evidence="5" type="ORF">MBJ925_LOCUS11728</name>
    <name evidence="6" type="ORF">SMN809_LOCUS17400</name>
</gene>
<dbReference type="Proteomes" id="UP000663855">
    <property type="component" value="Unassembled WGS sequence"/>
</dbReference>
<evidence type="ECO:0000313" key="6">
    <source>
        <dbReference type="EMBL" id="CAF4102356.1"/>
    </source>
</evidence>
<dbReference type="Proteomes" id="UP000681967">
    <property type="component" value="Unassembled WGS sequence"/>
</dbReference>
<dbReference type="Proteomes" id="UP000663834">
    <property type="component" value="Unassembled WGS sequence"/>
</dbReference>
<dbReference type="EMBL" id="CAJNOV010006079">
    <property type="protein sequence ID" value="CAF1235482.1"/>
    <property type="molecule type" value="Genomic_DNA"/>
</dbReference>
<dbReference type="EMBL" id="CAJOBI010008041">
    <property type="protein sequence ID" value="CAF4102356.1"/>
    <property type="molecule type" value="Genomic_DNA"/>
</dbReference>
<dbReference type="Gene3D" id="3.40.50.720">
    <property type="entry name" value="NAD(P)-binding Rossmann-like Domain"/>
    <property type="match status" value="1"/>
</dbReference>
<dbReference type="PANTHER" id="PTHR43975">
    <property type="entry name" value="ZGC:101858"/>
    <property type="match status" value="1"/>
</dbReference>
<dbReference type="PRINTS" id="PR00081">
    <property type="entry name" value="GDHRDH"/>
</dbReference>
<dbReference type="PRINTS" id="PR00080">
    <property type="entry name" value="SDRFAMILY"/>
</dbReference>
<dbReference type="EMBL" id="CAJNOW010021550">
    <property type="protein sequence ID" value="CAF1684636.1"/>
    <property type="molecule type" value="Genomic_DNA"/>
</dbReference>
<keyword evidence="1" id="KW-0560">Oxidoreductase</keyword>
<proteinExistence type="predicted"/>
<dbReference type="Proteomes" id="UP000663824">
    <property type="component" value="Unassembled WGS sequence"/>
</dbReference>
<dbReference type="CDD" id="cd05233">
    <property type="entry name" value="SDR_c"/>
    <property type="match status" value="1"/>
</dbReference>
<dbReference type="Proteomes" id="UP000676336">
    <property type="component" value="Unassembled WGS sequence"/>
</dbReference>
<dbReference type="AlphaFoldDB" id="A0A814YWE0"/>
<evidence type="ECO:0000313" key="7">
    <source>
        <dbReference type="EMBL" id="CAF4287594.1"/>
    </source>
</evidence>
<evidence type="ECO:0000313" key="8">
    <source>
        <dbReference type="Proteomes" id="UP000663855"/>
    </source>
</evidence>
<dbReference type="SMART" id="SM00822">
    <property type="entry name" value="PKS_KR"/>
    <property type="match status" value="1"/>
</dbReference>
<dbReference type="NCBIfam" id="NF005559">
    <property type="entry name" value="PRK07231.1"/>
    <property type="match status" value="1"/>
</dbReference>
<dbReference type="InterPro" id="IPR057326">
    <property type="entry name" value="KR_dom"/>
</dbReference>
<evidence type="ECO:0000313" key="5">
    <source>
        <dbReference type="EMBL" id="CAF2043193.1"/>
    </source>
</evidence>
<dbReference type="GO" id="GO:0006629">
    <property type="term" value="P:lipid metabolic process"/>
    <property type="evidence" value="ECO:0007669"/>
    <property type="project" value="UniProtKB-ARBA"/>
</dbReference>
<feature type="domain" description="Ketoreductase" evidence="2">
    <location>
        <begin position="7"/>
        <end position="181"/>
    </location>
</feature>
<dbReference type="InterPro" id="IPR002347">
    <property type="entry name" value="SDR_fam"/>
</dbReference>
<dbReference type="PROSITE" id="PS00061">
    <property type="entry name" value="ADH_SHORT"/>
    <property type="match status" value="1"/>
</dbReference>
<dbReference type="Pfam" id="PF13561">
    <property type="entry name" value="adh_short_C2"/>
    <property type="match status" value="1"/>
</dbReference>
<dbReference type="FunFam" id="3.40.50.720:FF:000084">
    <property type="entry name" value="Short-chain dehydrogenase reductase"/>
    <property type="match status" value="1"/>
</dbReference>
<comment type="caution">
    <text evidence="3">The sequence shown here is derived from an EMBL/GenBank/DDBJ whole genome shotgun (WGS) entry which is preliminary data.</text>
</comment>
<dbReference type="OrthoDB" id="47007at2759"/>
<evidence type="ECO:0000313" key="3">
    <source>
        <dbReference type="EMBL" id="CAF1235482.1"/>
    </source>
</evidence>
<dbReference type="InterPro" id="IPR036291">
    <property type="entry name" value="NAD(P)-bd_dom_sf"/>
</dbReference>
<organism evidence="3 8">
    <name type="scientific">Rotaria magnacalcarata</name>
    <dbReference type="NCBI Taxonomy" id="392030"/>
    <lineage>
        <taxon>Eukaryota</taxon>
        <taxon>Metazoa</taxon>
        <taxon>Spiralia</taxon>
        <taxon>Gnathifera</taxon>
        <taxon>Rotifera</taxon>
        <taxon>Eurotatoria</taxon>
        <taxon>Bdelloidea</taxon>
        <taxon>Philodinida</taxon>
        <taxon>Philodinidae</taxon>
        <taxon>Rotaria</taxon>
    </lineage>
</organism>
<dbReference type="EMBL" id="CAJNRE010005222">
    <property type="protein sequence ID" value="CAF2043193.1"/>
    <property type="molecule type" value="Genomic_DNA"/>
</dbReference>
<dbReference type="SUPFAM" id="SSF51735">
    <property type="entry name" value="NAD(P)-binding Rossmann-fold domains"/>
    <property type="match status" value="1"/>
</dbReference>
<reference evidence="3" key="1">
    <citation type="submission" date="2021-02" db="EMBL/GenBank/DDBJ databases">
        <authorList>
            <person name="Nowell W R."/>
        </authorList>
    </citation>
    <scope>NUCLEOTIDE SEQUENCE</scope>
</reference>
<evidence type="ECO:0000256" key="1">
    <source>
        <dbReference type="ARBA" id="ARBA00023002"/>
    </source>
</evidence>
<dbReference type="EMBL" id="CAJOBH010033001">
    <property type="protein sequence ID" value="CAF4287594.1"/>
    <property type="molecule type" value="Genomic_DNA"/>
</dbReference>
<dbReference type="InterPro" id="IPR020904">
    <property type="entry name" value="Sc_DH/Rdtase_CS"/>
</dbReference>